<name>A0ABR6TL26_9FIRM</name>
<evidence type="ECO:0000313" key="5">
    <source>
        <dbReference type="Proteomes" id="UP000713904"/>
    </source>
</evidence>
<proteinExistence type="predicted"/>
<evidence type="ECO:0000256" key="1">
    <source>
        <dbReference type="ARBA" id="ARBA00023125"/>
    </source>
</evidence>
<sequence length="210" mass="24493">MTIKNLINSAKKIMEEEGIDNITIRKVGDLAGFNSATIYNYFENLEHLKVFVCLQVLDSYIEDIGNYISPQKDNVLSDYYGIWECFIKHTMENISAYYTIFFNNLDRSLSDYIVDYYAIFPFENKNYGSVIDSMLNNSSIEERNIILLKELSKRGYIDEELVEYVNDISSFSYEAILRRIYKGELEIDEGISKMRRCVFGVLESNLKKTV</sequence>
<gene>
    <name evidence="4" type="ORF">HLB29_04935</name>
</gene>
<evidence type="ECO:0000256" key="2">
    <source>
        <dbReference type="PROSITE-ProRule" id="PRU00335"/>
    </source>
</evidence>
<protein>
    <submittedName>
        <fullName evidence="4">TetR/AcrR family transcriptional regulator</fullName>
    </submittedName>
</protein>
<dbReference type="EMBL" id="JABGBW010000002">
    <property type="protein sequence ID" value="MBC2576025.1"/>
    <property type="molecule type" value="Genomic_DNA"/>
</dbReference>
<organism evidence="4 5">
    <name type="scientific">Peptostreptococcus canis</name>
    <dbReference type="NCBI Taxonomy" id="1159213"/>
    <lineage>
        <taxon>Bacteria</taxon>
        <taxon>Bacillati</taxon>
        <taxon>Bacillota</taxon>
        <taxon>Clostridia</taxon>
        <taxon>Peptostreptococcales</taxon>
        <taxon>Peptostreptococcaceae</taxon>
        <taxon>Peptostreptococcus</taxon>
    </lineage>
</organism>
<dbReference type="Pfam" id="PF00440">
    <property type="entry name" value="TetR_N"/>
    <property type="match status" value="1"/>
</dbReference>
<dbReference type="PROSITE" id="PS50977">
    <property type="entry name" value="HTH_TETR_2"/>
    <property type="match status" value="1"/>
</dbReference>
<dbReference type="InterPro" id="IPR001647">
    <property type="entry name" value="HTH_TetR"/>
</dbReference>
<dbReference type="Gene3D" id="1.10.357.10">
    <property type="entry name" value="Tetracycline Repressor, domain 2"/>
    <property type="match status" value="1"/>
</dbReference>
<keyword evidence="5" id="KW-1185">Reference proteome</keyword>
<dbReference type="Proteomes" id="UP000713904">
    <property type="component" value="Unassembled WGS sequence"/>
</dbReference>
<feature type="domain" description="HTH tetR-type" evidence="3">
    <location>
        <begin position="1"/>
        <end position="60"/>
    </location>
</feature>
<dbReference type="SUPFAM" id="SSF46689">
    <property type="entry name" value="Homeodomain-like"/>
    <property type="match status" value="1"/>
</dbReference>
<accession>A0ABR6TL26</accession>
<evidence type="ECO:0000259" key="3">
    <source>
        <dbReference type="PROSITE" id="PS50977"/>
    </source>
</evidence>
<comment type="caution">
    <text evidence="4">The sequence shown here is derived from an EMBL/GenBank/DDBJ whole genome shotgun (WGS) entry which is preliminary data.</text>
</comment>
<evidence type="ECO:0000313" key="4">
    <source>
        <dbReference type="EMBL" id="MBC2576025.1"/>
    </source>
</evidence>
<keyword evidence="1 2" id="KW-0238">DNA-binding</keyword>
<reference evidence="4 5" key="1">
    <citation type="submission" date="2020-05" db="EMBL/GenBank/DDBJ databases">
        <title>Draft genome of xy-202 and genomic insight in genome of the genus Peptostreptococcus.</title>
        <authorList>
            <person name="Zhang Z."/>
        </authorList>
    </citation>
    <scope>NUCLEOTIDE SEQUENCE [LARGE SCALE GENOMIC DNA]</scope>
    <source>
        <strain evidence="4 5">DSM 27025</strain>
    </source>
</reference>
<feature type="DNA-binding region" description="H-T-H motif" evidence="2">
    <location>
        <begin position="23"/>
        <end position="42"/>
    </location>
</feature>
<dbReference type="InterPro" id="IPR009057">
    <property type="entry name" value="Homeodomain-like_sf"/>
</dbReference>